<dbReference type="GO" id="GO:0016874">
    <property type="term" value="F:ligase activity"/>
    <property type="evidence" value="ECO:0007669"/>
    <property type="project" value="UniProtKB-KW"/>
</dbReference>
<feature type="compositionally biased region" description="Polar residues" evidence="7">
    <location>
        <begin position="1"/>
        <end position="26"/>
    </location>
</feature>
<evidence type="ECO:0000313" key="10">
    <source>
        <dbReference type="Proteomes" id="UP000178912"/>
    </source>
</evidence>
<keyword evidence="9" id="KW-0436">Ligase</keyword>
<dbReference type="FunFam" id="3.30.2160.10:FF:000015">
    <property type="entry name" value="IQ and HECT domain protein"/>
    <property type="match status" value="1"/>
</dbReference>
<dbReference type="AlphaFoldDB" id="A0A1E1L0X6"/>
<sequence length="1221" mass="138362">MFQTFSGNSRRPRQVNLSGQNTNPSAIQGFRTPAASGAQKTVAQAQQERLLRQQERERLNASKKIQRIWRGHKVRTELAESQRQTWDELATQEAASSATLKLIQQLQHLVAFFSPRRPDDLGRLSSLSSGVSLLGYQAFLPRPEIQPYLGRLAKVTLEGLQAYVQHPSYDEPLRRDAVRSTNFTRSGAEYGTILLNLLVSILDHRPDVIPKISRAYYTYLSQYISTGDVPKSNMTLVSTAMKISLREHIELEDNGETENPGRRVCTDFVADQILRNAYSAFSLYLLTTPRLANSLGSLEGLAAIVDVGLLSSALVKEFSTGSVDHIQDERKLWLLAHFISIHRLQRRSSQEPEYLRALSLQLSQSSAEIIGRMNAQDPEVLEDTVDDAELDRNLTLPLPTFVKHELLSLVKEESITGLIAKFNIDYVKESTAGEEDASLLASYALTLLRIFPHRGDDIRLWLYLGSMKTTNGIEVPALKFFWQAMSLTNTFSVIRADSKGALTLLRPQVQRNHLLSGDVGRDREWRTILLFLELYTFVLRFTDDEEFLGGNVPTFGQTKEPVSRIRQSALPIEDVKRLTIFLKNLAFTMYYNAGELSDDGHPVAGGSIGTYFGASVTTSRFQSAEAGIETQILAKIPFARVAGMTFDYVRTLVASVMRMLYERDSRRKFLSKDHWLMTSRFEMEGFIPAVVMEEERQHQVREEGEDGDADNDDSQYAVDREYTGLVGMSRPRRAQQLETLRRQQQKTVRQRILAAVGPRLEVLQNMPFVIPFETRVQIFRQFVLLDQTRRRGGNVDPDIWRMSVIHQSQMDPRNARTAGHELLGRHHAKIRRAQIFEDAYDQFYELGEGLKEPIQITFVDQFDTVEAGIDGGGVTKEFLTSITNRAFLSDDTSPSYFIANDQNLLYPNPASFDERRELLKAAGMKETSIEWKESMADLSKRYEFLGRVIGKCLYEGILVDIGFAGFFLLKWATSGTESGYRTNINDLRDLDEGLYQGLLKLKNYPGDVEDFSLDFTITDKISIPGENDRTISRDLQPNGSNITVTNKNRPLYINYVARHRLSVQPFRQTQAFLKGLSEIIKPSWLSMFNQSELQTLIGGDSSEVNVEDLRRNTQYGGVYQIGDDGQEHDTIKLFWKVLKELDDSDRRKVLKYVTSTPRAPLLGFSQLNPRFSIRDAGGDEERLPSTSTCVNLLKLPRYSTETTLRQKLLYAVNSGAGFDLS</sequence>
<dbReference type="PROSITE" id="PS50237">
    <property type="entry name" value="HECT"/>
    <property type="match status" value="1"/>
</dbReference>
<evidence type="ECO:0000313" key="9">
    <source>
        <dbReference type="EMBL" id="CZT04112.1"/>
    </source>
</evidence>
<dbReference type="SMART" id="SM00119">
    <property type="entry name" value="HECTc"/>
    <property type="match status" value="1"/>
</dbReference>
<dbReference type="CDD" id="cd00078">
    <property type="entry name" value="HECTc"/>
    <property type="match status" value="1"/>
</dbReference>
<dbReference type="Proteomes" id="UP000178912">
    <property type="component" value="Unassembled WGS sequence"/>
</dbReference>
<dbReference type="CDD" id="cd23767">
    <property type="entry name" value="IQCD"/>
    <property type="match status" value="1"/>
</dbReference>
<feature type="active site" description="Glycyl thioester intermediate" evidence="6">
    <location>
        <position position="1189"/>
    </location>
</feature>
<dbReference type="EC" id="2.3.2.26" evidence="3"/>
<evidence type="ECO:0000256" key="4">
    <source>
        <dbReference type="ARBA" id="ARBA00022679"/>
    </source>
</evidence>
<dbReference type="OrthoDB" id="8068875at2759"/>
<dbReference type="PANTHER" id="PTHR45700:SF2">
    <property type="entry name" value="UBIQUITIN-PROTEIN LIGASE E3C"/>
    <property type="match status" value="1"/>
</dbReference>
<dbReference type="PANTHER" id="PTHR45700">
    <property type="entry name" value="UBIQUITIN-PROTEIN LIGASE E3C"/>
    <property type="match status" value="1"/>
</dbReference>
<evidence type="ECO:0000256" key="1">
    <source>
        <dbReference type="ARBA" id="ARBA00000885"/>
    </source>
</evidence>
<dbReference type="EMBL" id="FJUX01000067">
    <property type="protein sequence ID" value="CZT04112.1"/>
    <property type="molecule type" value="Genomic_DNA"/>
</dbReference>
<dbReference type="SUPFAM" id="SSF56204">
    <property type="entry name" value="Hect, E3 ligase catalytic domain"/>
    <property type="match status" value="1"/>
</dbReference>
<evidence type="ECO:0000256" key="2">
    <source>
        <dbReference type="ARBA" id="ARBA00004906"/>
    </source>
</evidence>
<dbReference type="GO" id="GO:0061630">
    <property type="term" value="F:ubiquitin protein ligase activity"/>
    <property type="evidence" value="ECO:0007669"/>
    <property type="project" value="UniProtKB-EC"/>
</dbReference>
<dbReference type="GO" id="GO:0006511">
    <property type="term" value="P:ubiquitin-dependent protein catabolic process"/>
    <property type="evidence" value="ECO:0007669"/>
    <property type="project" value="TreeGrafter"/>
</dbReference>
<dbReference type="InterPro" id="IPR035983">
    <property type="entry name" value="Hect_E3_ubiquitin_ligase"/>
</dbReference>
<keyword evidence="4" id="KW-0808">Transferase</keyword>
<evidence type="ECO:0000259" key="8">
    <source>
        <dbReference type="PROSITE" id="PS50237"/>
    </source>
</evidence>
<evidence type="ECO:0000256" key="5">
    <source>
        <dbReference type="ARBA" id="ARBA00022786"/>
    </source>
</evidence>
<dbReference type="InterPro" id="IPR000569">
    <property type="entry name" value="HECT_dom"/>
</dbReference>
<dbReference type="Gene3D" id="3.30.2160.10">
    <property type="entry name" value="Hect, E3 ligase catalytic domain"/>
    <property type="match status" value="1"/>
</dbReference>
<protein>
    <recommendedName>
        <fullName evidence="3">HECT-type E3 ubiquitin transferase</fullName>
        <ecNumber evidence="3">2.3.2.26</ecNumber>
    </recommendedName>
</protein>
<proteinExistence type="predicted"/>
<dbReference type="Gene3D" id="3.90.1750.10">
    <property type="entry name" value="Hect, E3 ligase catalytic domains"/>
    <property type="match status" value="1"/>
</dbReference>
<evidence type="ECO:0000256" key="7">
    <source>
        <dbReference type="SAM" id="MobiDB-lite"/>
    </source>
</evidence>
<dbReference type="Gene3D" id="3.30.2410.10">
    <property type="entry name" value="Hect, E3 ligase catalytic domain"/>
    <property type="match status" value="1"/>
</dbReference>
<dbReference type="FunFam" id="3.30.2410.10:FF:000017">
    <property type="entry name" value="E3 ubiquitin-protein ligase UPL7"/>
    <property type="match status" value="1"/>
</dbReference>
<comment type="catalytic activity">
    <reaction evidence="1">
        <text>S-ubiquitinyl-[E2 ubiquitin-conjugating enzyme]-L-cysteine + [acceptor protein]-L-lysine = [E2 ubiquitin-conjugating enzyme]-L-cysteine + N(6)-ubiquitinyl-[acceptor protein]-L-lysine.</text>
        <dbReference type="EC" id="2.3.2.26"/>
    </reaction>
</comment>
<accession>A0A1E1L0X6</accession>
<organism evidence="9 10">
    <name type="scientific">Rhynchosporium agropyri</name>
    <dbReference type="NCBI Taxonomy" id="914238"/>
    <lineage>
        <taxon>Eukaryota</taxon>
        <taxon>Fungi</taxon>
        <taxon>Dikarya</taxon>
        <taxon>Ascomycota</taxon>
        <taxon>Pezizomycotina</taxon>
        <taxon>Leotiomycetes</taxon>
        <taxon>Helotiales</taxon>
        <taxon>Ploettnerulaceae</taxon>
        <taxon>Rhynchosporium</taxon>
    </lineage>
</organism>
<dbReference type="GO" id="GO:0000209">
    <property type="term" value="P:protein polyubiquitination"/>
    <property type="evidence" value="ECO:0007669"/>
    <property type="project" value="InterPro"/>
</dbReference>
<feature type="region of interest" description="Disordered" evidence="7">
    <location>
        <begin position="1"/>
        <end position="39"/>
    </location>
</feature>
<evidence type="ECO:0000256" key="3">
    <source>
        <dbReference type="ARBA" id="ARBA00012485"/>
    </source>
</evidence>
<name>A0A1E1L0X6_9HELO</name>
<comment type="pathway">
    <text evidence="2">Protein modification; protein ubiquitination.</text>
</comment>
<dbReference type="InterPro" id="IPR044611">
    <property type="entry name" value="E3A/B/C-like"/>
</dbReference>
<gene>
    <name evidence="9" type="ORF">RAG0_10680</name>
</gene>
<dbReference type="Pfam" id="PF00632">
    <property type="entry name" value="HECT"/>
    <property type="match status" value="1"/>
</dbReference>
<feature type="domain" description="HECT" evidence="8">
    <location>
        <begin position="850"/>
        <end position="1221"/>
    </location>
</feature>
<keyword evidence="5 6" id="KW-0833">Ubl conjugation pathway</keyword>
<reference evidence="10" key="1">
    <citation type="submission" date="2016-03" db="EMBL/GenBank/DDBJ databases">
        <authorList>
            <person name="Guldener U."/>
        </authorList>
    </citation>
    <scope>NUCLEOTIDE SEQUENCE [LARGE SCALE GENOMIC DNA]</scope>
    <source>
        <strain evidence="10">04CH-RAC-A.6.1</strain>
    </source>
</reference>
<evidence type="ECO:0000256" key="6">
    <source>
        <dbReference type="PROSITE-ProRule" id="PRU00104"/>
    </source>
</evidence>
<keyword evidence="10" id="KW-1185">Reference proteome</keyword>
<dbReference type="PROSITE" id="PS50096">
    <property type="entry name" value="IQ"/>
    <property type="match status" value="1"/>
</dbReference>